<feature type="region of interest" description="Disordered" evidence="1">
    <location>
        <begin position="31"/>
        <end position="63"/>
    </location>
</feature>
<proteinExistence type="predicted"/>
<accession>A0ABU8U399</accession>
<reference evidence="2 3" key="1">
    <citation type="submission" date="2024-03" db="EMBL/GenBank/DDBJ databases">
        <title>Novel Streptomyces species of biotechnological and ecological value are a feature of Machair soil.</title>
        <authorList>
            <person name="Prole J.R."/>
            <person name="Goodfellow M."/>
            <person name="Allenby N."/>
            <person name="Ward A.C."/>
        </authorList>
    </citation>
    <scope>NUCLEOTIDE SEQUENCE [LARGE SCALE GENOMIC DNA]</scope>
    <source>
        <strain evidence="2 3">MS1.HAVA.3</strain>
    </source>
</reference>
<comment type="caution">
    <text evidence="2">The sequence shown here is derived from an EMBL/GenBank/DDBJ whole genome shotgun (WGS) entry which is preliminary data.</text>
</comment>
<name>A0ABU8U399_9ACTN</name>
<keyword evidence="3" id="KW-1185">Reference proteome</keyword>
<gene>
    <name evidence="2" type="ORF">WKI68_14850</name>
</gene>
<feature type="compositionally biased region" description="Low complexity" evidence="1">
    <location>
        <begin position="31"/>
        <end position="40"/>
    </location>
</feature>
<dbReference type="EMBL" id="JBBKAM010000002">
    <property type="protein sequence ID" value="MEJ8642357.1"/>
    <property type="molecule type" value="Genomic_DNA"/>
</dbReference>
<organism evidence="2 3">
    <name type="scientific">Streptomyces caledonius</name>
    <dbReference type="NCBI Taxonomy" id="3134107"/>
    <lineage>
        <taxon>Bacteria</taxon>
        <taxon>Bacillati</taxon>
        <taxon>Actinomycetota</taxon>
        <taxon>Actinomycetes</taxon>
        <taxon>Kitasatosporales</taxon>
        <taxon>Streptomycetaceae</taxon>
        <taxon>Streptomyces</taxon>
    </lineage>
</organism>
<evidence type="ECO:0000313" key="3">
    <source>
        <dbReference type="Proteomes" id="UP001382904"/>
    </source>
</evidence>
<protein>
    <submittedName>
        <fullName evidence="2">Uncharacterized protein</fullName>
    </submittedName>
</protein>
<sequence length="63" mass="7075">MFEYEIATAARRADLLREAAEFRAVRQAQQARRASLRSQEPGGPVRGLRSRLTRSARPAPRPA</sequence>
<evidence type="ECO:0000313" key="2">
    <source>
        <dbReference type="EMBL" id="MEJ8642357.1"/>
    </source>
</evidence>
<dbReference type="Proteomes" id="UP001382904">
    <property type="component" value="Unassembled WGS sequence"/>
</dbReference>
<evidence type="ECO:0000256" key="1">
    <source>
        <dbReference type="SAM" id="MobiDB-lite"/>
    </source>
</evidence>